<evidence type="ECO:0000313" key="12">
    <source>
        <dbReference type="EMBL" id="MBW4546573.1"/>
    </source>
</evidence>
<feature type="region of interest" description="Disordered" evidence="7">
    <location>
        <begin position="535"/>
        <end position="557"/>
    </location>
</feature>
<comment type="similarity">
    <text evidence="2">Belongs to the MscS (TC 1.A.23) family.</text>
</comment>
<dbReference type="InterPro" id="IPR006685">
    <property type="entry name" value="MscS_channel_2nd"/>
</dbReference>
<accession>A0A951PNE1</accession>
<evidence type="ECO:0000259" key="10">
    <source>
        <dbReference type="Pfam" id="PF00924"/>
    </source>
</evidence>
<gene>
    <name evidence="12" type="ORF">KME25_19320</name>
</gene>
<dbReference type="EMBL" id="JAHHIF010000027">
    <property type="protein sequence ID" value="MBW4546573.1"/>
    <property type="molecule type" value="Genomic_DNA"/>
</dbReference>
<evidence type="ECO:0000256" key="5">
    <source>
        <dbReference type="ARBA" id="ARBA00022989"/>
    </source>
</evidence>
<dbReference type="InterPro" id="IPR011014">
    <property type="entry name" value="MscS_channel_TM-2"/>
</dbReference>
<evidence type="ECO:0000256" key="2">
    <source>
        <dbReference type="ARBA" id="ARBA00008017"/>
    </source>
</evidence>
<dbReference type="InterPro" id="IPR011066">
    <property type="entry name" value="MscS_channel_C_sf"/>
</dbReference>
<dbReference type="InterPro" id="IPR010920">
    <property type="entry name" value="LSM_dom_sf"/>
</dbReference>
<evidence type="ECO:0000313" key="13">
    <source>
        <dbReference type="Proteomes" id="UP000753908"/>
    </source>
</evidence>
<feature type="transmembrane region" description="Helical" evidence="8">
    <location>
        <begin position="292"/>
        <end position="314"/>
    </location>
</feature>
<dbReference type="Pfam" id="PF00924">
    <property type="entry name" value="MS_channel_2nd"/>
    <property type="match status" value="1"/>
</dbReference>
<evidence type="ECO:0000256" key="4">
    <source>
        <dbReference type="ARBA" id="ARBA00022692"/>
    </source>
</evidence>
<feature type="transmembrane region" description="Helical" evidence="8">
    <location>
        <begin position="194"/>
        <end position="215"/>
    </location>
</feature>
<feature type="transmembrane region" description="Helical" evidence="8">
    <location>
        <begin position="249"/>
        <end position="271"/>
    </location>
</feature>
<dbReference type="SUPFAM" id="SSF82861">
    <property type="entry name" value="Mechanosensitive channel protein MscS (YggB), transmembrane region"/>
    <property type="match status" value="1"/>
</dbReference>
<dbReference type="SUPFAM" id="SSF50182">
    <property type="entry name" value="Sm-like ribonucleoproteins"/>
    <property type="match status" value="1"/>
</dbReference>
<dbReference type="PANTHER" id="PTHR30347:SF1">
    <property type="entry name" value="MECHANOSENSITIVE CHANNEL MSCK"/>
    <property type="match status" value="1"/>
</dbReference>
<dbReference type="PROSITE" id="PS01246">
    <property type="entry name" value="UPF0003"/>
    <property type="match status" value="1"/>
</dbReference>
<keyword evidence="5 8" id="KW-1133">Transmembrane helix</keyword>
<keyword evidence="4 8" id="KW-0812">Transmembrane</keyword>
<dbReference type="Pfam" id="PF21082">
    <property type="entry name" value="MS_channel_3rd"/>
    <property type="match status" value="1"/>
</dbReference>
<dbReference type="InterPro" id="IPR052702">
    <property type="entry name" value="MscS-like_channel"/>
</dbReference>
<dbReference type="AlphaFoldDB" id="A0A951PNE1"/>
<feature type="chain" id="PRO_5036909918" evidence="9">
    <location>
        <begin position="33"/>
        <end position="557"/>
    </location>
</feature>
<feature type="domain" description="Mechanosensitive ion channel MscS" evidence="10">
    <location>
        <begin position="338"/>
        <end position="404"/>
    </location>
</feature>
<dbReference type="Gene3D" id="2.30.30.60">
    <property type="match status" value="1"/>
</dbReference>
<name>A0A951PNE1_9CYAN</name>
<evidence type="ECO:0000256" key="8">
    <source>
        <dbReference type="SAM" id="Phobius"/>
    </source>
</evidence>
<keyword evidence="6 8" id="KW-0472">Membrane</keyword>
<evidence type="ECO:0000256" key="1">
    <source>
        <dbReference type="ARBA" id="ARBA00004651"/>
    </source>
</evidence>
<dbReference type="Proteomes" id="UP000753908">
    <property type="component" value="Unassembled WGS sequence"/>
</dbReference>
<evidence type="ECO:0000259" key="11">
    <source>
        <dbReference type="Pfam" id="PF21082"/>
    </source>
</evidence>
<evidence type="ECO:0000256" key="3">
    <source>
        <dbReference type="ARBA" id="ARBA00022475"/>
    </source>
</evidence>
<proteinExistence type="inferred from homology"/>
<sequence>MIRFPYLARRFVRLASVAMAIAVLLSFTPVFGQDNPSPSATIVLDGRRLFEVSPSGGYSAQKRAEDANRLLKQKVRIPSPPISVTIDETQDLPIIQVDGSHLLTVTQGDAPPGRTAEEQAQIWVGQLAESIQQAQEQRRPAYIQKAMLVSVGCVLFAIVLSWGLGWIWRRWLQPKLPPEVKDSEDSRQHLTIELAVRILFACIRLALWLFIALYITNLFPQTRELSRQMQDTLVGSLVSELIPLGEKSYSVLDLLILLGLFTGLVILARTAKKLLRSRVLRLTGLNRGSQETVAQIATYGIIFLGTIVLLQLWGLDLSSLTIFASVLGVGIGLGLQGIAKEFISGLVLIFERPIKVGDFVDLGEQMGTVERISVRSTEIRTLDEISIIVPNSRFLESEVINWTHNSPFSRLKIPVGVAYGSNLTTVRGALIDAAKEHADVLAEPAPRVFFMGMGESSLDFNLLVWIDEPRKQFRIKSDIYFRIEAILRHRGVEIPFPQRDLHVRSGNLPIEVSPQLTESLAQLSNSLIQWLEKQSTAPTQENQGNRDTSNNGQHRDR</sequence>
<protein>
    <submittedName>
        <fullName evidence="12">Mechanosensitive ion channel</fullName>
    </submittedName>
</protein>
<reference evidence="12" key="1">
    <citation type="submission" date="2021-05" db="EMBL/GenBank/DDBJ databases">
        <authorList>
            <person name="Pietrasiak N."/>
            <person name="Ward R."/>
            <person name="Stajich J.E."/>
            <person name="Kurbessoian T."/>
        </authorList>
    </citation>
    <scope>NUCLEOTIDE SEQUENCE</scope>
    <source>
        <strain evidence="12">CPER-KK1</strain>
    </source>
</reference>
<comment type="caution">
    <text evidence="12">The sequence shown here is derived from an EMBL/GenBank/DDBJ whole genome shotgun (WGS) entry which is preliminary data.</text>
</comment>
<organism evidence="12 13">
    <name type="scientific">Symplocastrum torsivum CPER-KK1</name>
    <dbReference type="NCBI Taxonomy" id="450513"/>
    <lineage>
        <taxon>Bacteria</taxon>
        <taxon>Bacillati</taxon>
        <taxon>Cyanobacteriota</taxon>
        <taxon>Cyanophyceae</taxon>
        <taxon>Oscillatoriophycideae</taxon>
        <taxon>Oscillatoriales</taxon>
        <taxon>Microcoleaceae</taxon>
        <taxon>Symplocastrum</taxon>
    </lineage>
</organism>
<reference evidence="12" key="2">
    <citation type="journal article" date="2022" name="Microbiol. Resour. Announc.">
        <title>Metagenome Sequencing to Explore Phylogenomics of Terrestrial Cyanobacteria.</title>
        <authorList>
            <person name="Ward R.D."/>
            <person name="Stajich J.E."/>
            <person name="Johansen J.R."/>
            <person name="Huntemann M."/>
            <person name="Clum A."/>
            <person name="Foster B."/>
            <person name="Foster B."/>
            <person name="Roux S."/>
            <person name="Palaniappan K."/>
            <person name="Varghese N."/>
            <person name="Mukherjee S."/>
            <person name="Reddy T.B.K."/>
            <person name="Daum C."/>
            <person name="Copeland A."/>
            <person name="Chen I.A."/>
            <person name="Ivanova N.N."/>
            <person name="Kyrpides N.C."/>
            <person name="Shapiro N."/>
            <person name="Eloe-Fadrosh E.A."/>
            <person name="Pietrasiak N."/>
        </authorList>
    </citation>
    <scope>NUCLEOTIDE SEQUENCE</scope>
    <source>
        <strain evidence="12">CPER-KK1</strain>
    </source>
</reference>
<keyword evidence="9" id="KW-0732">Signal</keyword>
<dbReference type="PANTHER" id="PTHR30347">
    <property type="entry name" value="POTASSIUM CHANNEL RELATED"/>
    <property type="match status" value="1"/>
</dbReference>
<keyword evidence="3" id="KW-1003">Cell membrane</keyword>
<evidence type="ECO:0000256" key="9">
    <source>
        <dbReference type="SAM" id="SignalP"/>
    </source>
</evidence>
<dbReference type="GO" id="GO:0055085">
    <property type="term" value="P:transmembrane transport"/>
    <property type="evidence" value="ECO:0007669"/>
    <property type="project" value="InterPro"/>
</dbReference>
<feature type="signal peptide" evidence="9">
    <location>
        <begin position="1"/>
        <end position="32"/>
    </location>
</feature>
<dbReference type="SUPFAM" id="SSF82689">
    <property type="entry name" value="Mechanosensitive channel protein MscS (YggB), C-terminal domain"/>
    <property type="match status" value="1"/>
</dbReference>
<comment type="subcellular location">
    <subcellularLocation>
        <location evidence="1">Cell membrane</location>
        <topology evidence="1">Multi-pass membrane protein</topology>
    </subcellularLocation>
</comment>
<dbReference type="GO" id="GO:0005886">
    <property type="term" value="C:plasma membrane"/>
    <property type="evidence" value="ECO:0007669"/>
    <property type="project" value="UniProtKB-SubCell"/>
</dbReference>
<dbReference type="InterPro" id="IPR049278">
    <property type="entry name" value="MS_channel_C"/>
</dbReference>
<feature type="transmembrane region" description="Helical" evidence="8">
    <location>
        <begin position="146"/>
        <end position="168"/>
    </location>
</feature>
<feature type="domain" description="Mechanosensitive ion channel MscS C-terminal" evidence="11">
    <location>
        <begin position="412"/>
        <end position="494"/>
    </location>
</feature>
<dbReference type="InterPro" id="IPR006686">
    <property type="entry name" value="MscS_channel_CS"/>
</dbReference>
<dbReference type="Gene3D" id="1.10.287.1260">
    <property type="match status" value="1"/>
</dbReference>
<dbReference type="InterPro" id="IPR023408">
    <property type="entry name" value="MscS_beta-dom_sf"/>
</dbReference>
<evidence type="ECO:0000256" key="6">
    <source>
        <dbReference type="ARBA" id="ARBA00023136"/>
    </source>
</evidence>
<dbReference type="Gene3D" id="3.30.70.100">
    <property type="match status" value="1"/>
</dbReference>
<evidence type="ECO:0000256" key="7">
    <source>
        <dbReference type="SAM" id="MobiDB-lite"/>
    </source>
</evidence>